<gene>
    <name evidence="5" type="ORF">PPROV_000642300</name>
</gene>
<dbReference type="PANTHER" id="PTHR32183">
    <property type="match status" value="1"/>
</dbReference>
<dbReference type="Pfam" id="PF05724">
    <property type="entry name" value="TPMT"/>
    <property type="match status" value="1"/>
</dbReference>
<keyword evidence="3" id="KW-0808">Transferase</keyword>
<sequence length="224" mass="24079">MEAHQRTSSSEAARWEGMWSAGLKPGDAFDAARVEPALASAIALDDASKLDPPLGMSRASEMTALVPGCGRGYAVAALAKLDRFKHATGLEISSTAQKACEDYLKQEGVQSKASVVVADFFTHETQYNLVYDCTFLCAIPPSMRESWADQMSKIVAPGGELFQIVFPINESRDANVGPPFALSKSLVEGLLVPRGFTLVSYGASEQAARKAPGAEAVARWRRHE</sequence>
<dbReference type="GO" id="GO:0008757">
    <property type="term" value="F:S-adenosylmethionine-dependent methyltransferase activity"/>
    <property type="evidence" value="ECO:0007669"/>
    <property type="project" value="InterPro"/>
</dbReference>
<keyword evidence="1" id="KW-0597">Phosphoprotein</keyword>
<protein>
    <recommendedName>
        <fullName evidence="7">S-adenosyl-L-methionine-dependent methyltransferase</fullName>
    </recommendedName>
</protein>
<comment type="caution">
    <text evidence="5">The sequence shown here is derived from an EMBL/GenBank/DDBJ whole genome shotgun (WGS) entry which is preliminary data.</text>
</comment>
<evidence type="ECO:0000313" key="6">
    <source>
        <dbReference type="Proteomes" id="UP000660262"/>
    </source>
</evidence>
<accession>A0A830HQG6</accession>
<dbReference type="Proteomes" id="UP000660262">
    <property type="component" value="Unassembled WGS sequence"/>
</dbReference>
<dbReference type="Gene3D" id="3.40.50.150">
    <property type="entry name" value="Vaccinia Virus protein VP39"/>
    <property type="match status" value="1"/>
</dbReference>
<dbReference type="GO" id="GO:0032259">
    <property type="term" value="P:methylation"/>
    <property type="evidence" value="ECO:0007669"/>
    <property type="project" value="UniProtKB-KW"/>
</dbReference>
<proteinExistence type="predicted"/>
<evidence type="ECO:0008006" key="7">
    <source>
        <dbReference type="Google" id="ProtNLM"/>
    </source>
</evidence>
<evidence type="ECO:0000256" key="2">
    <source>
        <dbReference type="ARBA" id="ARBA00022603"/>
    </source>
</evidence>
<keyword evidence="2" id="KW-0489">Methyltransferase</keyword>
<dbReference type="OrthoDB" id="276151at2759"/>
<name>A0A830HQG6_9CHLO</name>
<dbReference type="EMBL" id="BNJQ01000017">
    <property type="protein sequence ID" value="GHP07681.1"/>
    <property type="molecule type" value="Genomic_DNA"/>
</dbReference>
<keyword evidence="6" id="KW-1185">Reference proteome</keyword>
<evidence type="ECO:0000256" key="1">
    <source>
        <dbReference type="ARBA" id="ARBA00022553"/>
    </source>
</evidence>
<evidence type="ECO:0000313" key="5">
    <source>
        <dbReference type="EMBL" id="GHP07681.1"/>
    </source>
</evidence>
<evidence type="ECO:0000256" key="3">
    <source>
        <dbReference type="ARBA" id="ARBA00022679"/>
    </source>
</evidence>
<reference evidence="5" key="1">
    <citation type="submission" date="2020-10" db="EMBL/GenBank/DDBJ databases">
        <title>Unveiling of a novel bifunctional photoreceptor, Dualchrome1, isolated from a cosmopolitan green alga.</title>
        <authorList>
            <person name="Suzuki S."/>
            <person name="Kawachi M."/>
        </authorList>
    </citation>
    <scope>NUCLEOTIDE SEQUENCE</scope>
    <source>
        <strain evidence="5">NIES 2893</strain>
    </source>
</reference>
<dbReference type="InterPro" id="IPR008854">
    <property type="entry name" value="TPMT"/>
</dbReference>
<dbReference type="SUPFAM" id="SSF53335">
    <property type="entry name" value="S-adenosyl-L-methionine-dependent methyltransferases"/>
    <property type="match status" value="1"/>
</dbReference>
<dbReference type="PROSITE" id="PS51585">
    <property type="entry name" value="SAM_MT_TPMT"/>
    <property type="match status" value="1"/>
</dbReference>
<dbReference type="AlphaFoldDB" id="A0A830HQG6"/>
<organism evidence="5 6">
    <name type="scientific">Pycnococcus provasolii</name>
    <dbReference type="NCBI Taxonomy" id="41880"/>
    <lineage>
        <taxon>Eukaryota</taxon>
        <taxon>Viridiplantae</taxon>
        <taxon>Chlorophyta</taxon>
        <taxon>Pseudoscourfieldiophyceae</taxon>
        <taxon>Pseudoscourfieldiales</taxon>
        <taxon>Pycnococcaceae</taxon>
        <taxon>Pycnococcus</taxon>
    </lineage>
</organism>
<dbReference type="PANTHER" id="PTHR32183:SF6">
    <property type="entry name" value="CYSTEINE SULFINATE DESULFINASE_CYSTEINE DESULFURASE AND RELATED ENZYMES"/>
    <property type="match status" value="1"/>
</dbReference>
<keyword evidence="4" id="KW-0949">S-adenosyl-L-methionine</keyword>
<dbReference type="CDD" id="cd02440">
    <property type="entry name" value="AdoMet_MTases"/>
    <property type="match status" value="1"/>
</dbReference>
<evidence type="ECO:0000256" key="4">
    <source>
        <dbReference type="ARBA" id="ARBA00022691"/>
    </source>
</evidence>
<dbReference type="InterPro" id="IPR029063">
    <property type="entry name" value="SAM-dependent_MTases_sf"/>
</dbReference>